<dbReference type="Gene3D" id="3.40.1420.30">
    <property type="match status" value="1"/>
</dbReference>
<dbReference type="STRING" id="651661.SAMN05660293_05666"/>
<gene>
    <name evidence="1" type="ORF">SAMN05660293_05666</name>
</gene>
<dbReference type="EMBL" id="FUZA01000018">
    <property type="protein sequence ID" value="SKC20494.1"/>
    <property type="molecule type" value="Genomic_DNA"/>
</dbReference>
<protein>
    <recommendedName>
        <fullName evidence="3">Beta-lactamase-inhibitor-like, PepSY-like</fullName>
    </recommendedName>
</protein>
<organism evidence="1 2">
    <name type="scientific">Dyadobacter psychrophilus</name>
    <dbReference type="NCBI Taxonomy" id="651661"/>
    <lineage>
        <taxon>Bacteria</taxon>
        <taxon>Pseudomonadati</taxon>
        <taxon>Bacteroidota</taxon>
        <taxon>Cytophagia</taxon>
        <taxon>Cytophagales</taxon>
        <taxon>Spirosomataceae</taxon>
        <taxon>Dyadobacter</taxon>
    </lineage>
</organism>
<proteinExistence type="predicted"/>
<dbReference type="SUPFAM" id="SSF160574">
    <property type="entry name" value="BT0923-like"/>
    <property type="match status" value="1"/>
</dbReference>
<keyword evidence="2" id="KW-1185">Reference proteome</keyword>
<evidence type="ECO:0000313" key="1">
    <source>
        <dbReference type="EMBL" id="SKC20494.1"/>
    </source>
</evidence>
<evidence type="ECO:0008006" key="3">
    <source>
        <dbReference type="Google" id="ProtNLM"/>
    </source>
</evidence>
<reference evidence="2" key="1">
    <citation type="submission" date="2017-02" db="EMBL/GenBank/DDBJ databases">
        <authorList>
            <person name="Varghese N."/>
            <person name="Submissions S."/>
        </authorList>
    </citation>
    <scope>NUCLEOTIDE SEQUENCE [LARGE SCALE GENOMIC DNA]</scope>
    <source>
        <strain evidence="2">DSM 22270</strain>
    </source>
</reference>
<evidence type="ECO:0000313" key="2">
    <source>
        <dbReference type="Proteomes" id="UP000190897"/>
    </source>
</evidence>
<dbReference type="AlphaFoldDB" id="A0A1T5HIJ9"/>
<accession>A0A1T5HIJ9</accession>
<sequence length="196" mass="22590">MISMEFYNRIIFGLIAWFFCTPCLGQQKYEREFSIKHKAVPAKAIDFVSSVFKKSKIHWYGEESLTGKSVEAKLKYSGKRYSIEFDESGEIQDVEILSSIGKMNSSGQAKLKDSLSKSFSRYKIVKTQLHWKGPEHILKESLLADIAVKGVLVRYEIILKGSRRKVERYYEVLSENDGTIVSIKEIVQRNTDNLIY</sequence>
<name>A0A1T5HIJ9_9BACT</name>
<dbReference type="Proteomes" id="UP000190897">
    <property type="component" value="Unassembled WGS sequence"/>
</dbReference>